<feature type="transmembrane region" description="Helical" evidence="1">
    <location>
        <begin position="96"/>
        <end position="113"/>
    </location>
</feature>
<gene>
    <name evidence="2" type="ORF">I5L03_07055</name>
</gene>
<dbReference type="EMBL" id="JAEANY010000002">
    <property type="protein sequence ID" value="MBH5322342.1"/>
    <property type="molecule type" value="Genomic_DNA"/>
</dbReference>
<dbReference type="Proteomes" id="UP000602442">
    <property type="component" value="Unassembled WGS sequence"/>
</dbReference>
<feature type="transmembrane region" description="Helical" evidence="1">
    <location>
        <begin position="20"/>
        <end position="38"/>
    </location>
</feature>
<accession>A0ABS0N2Z6</accession>
<comment type="caution">
    <text evidence="2">The sequence shown here is derived from an EMBL/GenBank/DDBJ whole genome shotgun (WGS) entry which is preliminary data.</text>
</comment>
<keyword evidence="3" id="KW-1185">Reference proteome</keyword>
<sequence>MTLAETLANYGEYHRDHRNVLTHAVGVPMIVLALDVLLARPGFAIPGLGVDATPALLLNLFAAVWYLQLDTRYGLLMTVLLAIFYAVGAQIAAISTLAWIGGGIGLFAVGWAFQFLGHHWEGRKPAFVDDLRGLLHGPLFMTVEALWALGLAKGLKRDVEELMAPQPAE</sequence>
<keyword evidence="1" id="KW-0472">Membrane</keyword>
<evidence type="ECO:0000313" key="2">
    <source>
        <dbReference type="EMBL" id="MBH5322342.1"/>
    </source>
</evidence>
<keyword evidence="1" id="KW-0812">Transmembrane</keyword>
<feature type="transmembrane region" description="Helical" evidence="1">
    <location>
        <begin position="73"/>
        <end position="89"/>
    </location>
</feature>
<organism evidence="2 3">
    <name type="scientific">Aurantiacibacter sediminis</name>
    <dbReference type="NCBI Taxonomy" id="2793064"/>
    <lineage>
        <taxon>Bacteria</taxon>
        <taxon>Pseudomonadati</taxon>
        <taxon>Pseudomonadota</taxon>
        <taxon>Alphaproteobacteria</taxon>
        <taxon>Sphingomonadales</taxon>
        <taxon>Erythrobacteraceae</taxon>
        <taxon>Aurantiacibacter</taxon>
    </lineage>
</organism>
<keyword evidence="1" id="KW-1133">Transmembrane helix</keyword>
<dbReference type="InterPro" id="IPR009305">
    <property type="entry name" value="Mpo1-like"/>
</dbReference>
<evidence type="ECO:0000313" key="3">
    <source>
        <dbReference type="Proteomes" id="UP000602442"/>
    </source>
</evidence>
<name>A0ABS0N2Z6_9SPHN</name>
<proteinExistence type="predicted"/>
<dbReference type="RefSeq" id="WP_197921032.1">
    <property type="nucleotide sequence ID" value="NZ_CAWPTA010000007.1"/>
</dbReference>
<evidence type="ECO:0000256" key="1">
    <source>
        <dbReference type="SAM" id="Phobius"/>
    </source>
</evidence>
<dbReference type="PANTHER" id="PTHR28026">
    <property type="entry name" value="DUF962 DOMAIN PROTEIN (AFU_ORTHOLOGUE AFUA_8G05310)"/>
    <property type="match status" value="1"/>
</dbReference>
<reference evidence="2 3" key="1">
    <citation type="submission" date="2020-11" db="EMBL/GenBank/DDBJ databases">
        <title>Erythrobacter sediminis sp. nov., a marine bacterium from a tidal flat of Garorim Bay.</title>
        <authorList>
            <person name="Kim D."/>
            <person name="Yoo Y."/>
            <person name="Kim J.-J."/>
        </authorList>
    </citation>
    <scope>NUCLEOTIDE SEQUENCE [LARGE SCALE GENOMIC DNA]</scope>
    <source>
        <strain evidence="2 3">JGD-13</strain>
    </source>
</reference>
<dbReference type="PANTHER" id="PTHR28026:SF9">
    <property type="entry name" value="2-HYDROXY-PALMITIC ACID DIOXYGENASE MPO1"/>
    <property type="match status" value="1"/>
</dbReference>
<dbReference type="Pfam" id="PF06127">
    <property type="entry name" value="Mpo1-like"/>
    <property type="match status" value="1"/>
</dbReference>
<feature type="transmembrane region" description="Helical" evidence="1">
    <location>
        <begin position="45"/>
        <end position="67"/>
    </location>
</feature>
<protein>
    <submittedName>
        <fullName evidence="2">DUF962 domain-containing protein</fullName>
    </submittedName>
</protein>